<organism evidence="11 12">
    <name type="scientific">Martelella alba</name>
    <dbReference type="NCBI Taxonomy" id="2590451"/>
    <lineage>
        <taxon>Bacteria</taxon>
        <taxon>Pseudomonadati</taxon>
        <taxon>Pseudomonadota</taxon>
        <taxon>Alphaproteobacteria</taxon>
        <taxon>Hyphomicrobiales</taxon>
        <taxon>Aurantimonadaceae</taxon>
        <taxon>Martelella</taxon>
    </lineage>
</organism>
<feature type="region of interest" description="Disordered" evidence="8">
    <location>
        <begin position="294"/>
        <end position="489"/>
    </location>
</feature>
<name>A0ABY2SQD4_9HYPH</name>
<comment type="caution">
    <text evidence="11">The sequence shown here is derived from an EMBL/GenBank/DDBJ whole genome shotgun (WGS) entry which is preliminary data.</text>
</comment>
<keyword evidence="5 9" id="KW-1133">Transmembrane helix</keyword>
<dbReference type="Pfam" id="PF00691">
    <property type="entry name" value="OmpA"/>
    <property type="match status" value="1"/>
</dbReference>
<evidence type="ECO:0000256" key="1">
    <source>
        <dbReference type="ARBA" id="ARBA00004162"/>
    </source>
</evidence>
<dbReference type="PROSITE" id="PS51123">
    <property type="entry name" value="OMPA_2"/>
    <property type="match status" value="1"/>
</dbReference>
<evidence type="ECO:0000256" key="4">
    <source>
        <dbReference type="ARBA" id="ARBA00022692"/>
    </source>
</evidence>
<feature type="transmembrane region" description="Helical" evidence="9">
    <location>
        <begin position="27"/>
        <end position="46"/>
    </location>
</feature>
<dbReference type="InterPro" id="IPR050330">
    <property type="entry name" value="Bact_OuterMem_StrucFunc"/>
</dbReference>
<comment type="subcellular location">
    <subcellularLocation>
        <location evidence="1">Cell membrane</location>
        <topology evidence="1">Single-pass membrane protein</topology>
    </subcellularLocation>
</comment>
<evidence type="ECO:0000256" key="9">
    <source>
        <dbReference type="SAM" id="Phobius"/>
    </source>
</evidence>
<dbReference type="RefSeq" id="WP_136988585.1">
    <property type="nucleotide sequence ID" value="NZ_SZPQ01000002.1"/>
</dbReference>
<dbReference type="InterPro" id="IPR025713">
    <property type="entry name" value="MotB-like_N_dom"/>
</dbReference>
<evidence type="ECO:0000259" key="10">
    <source>
        <dbReference type="PROSITE" id="PS51123"/>
    </source>
</evidence>
<evidence type="ECO:0000256" key="5">
    <source>
        <dbReference type="ARBA" id="ARBA00022989"/>
    </source>
</evidence>
<evidence type="ECO:0000313" key="11">
    <source>
        <dbReference type="EMBL" id="TKI08311.1"/>
    </source>
</evidence>
<evidence type="ECO:0000256" key="8">
    <source>
        <dbReference type="SAM" id="MobiDB-lite"/>
    </source>
</evidence>
<dbReference type="SUPFAM" id="SSF103088">
    <property type="entry name" value="OmpA-like"/>
    <property type="match status" value="1"/>
</dbReference>
<feature type="region of interest" description="Disordered" evidence="8">
    <location>
        <begin position="71"/>
        <end position="105"/>
    </location>
</feature>
<feature type="compositionally biased region" description="Basic and acidic residues" evidence="8">
    <location>
        <begin position="88"/>
        <end position="105"/>
    </location>
</feature>
<evidence type="ECO:0000313" key="12">
    <source>
        <dbReference type="Proteomes" id="UP000305202"/>
    </source>
</evidence>
<proteinExistence type="inferred from homology"/>
<dbReference type="EMBL" id="SZPQ01000002">
    <property type="protein sequence ID" value="TKI08311.1"/>
    <property type="molecule type" value="Genomic_DNA"/>
</dbReference>
<keyword evidence="11" id="KW-0966">Cell projection</keyword>
<dbReference type="Pfam" id="PF13677">
    <property type="entry name" value="MotB_plug"/>
    <property type="match status" value="1"/>
</dbReference>
<feature type="compositionally biased region" description="Low complexity" evidence="8">
    <location>
        <begin position="326"/>
        <end position="385"/>
    </location>
</feature>
<dbReference type="PANTHER" id="PTHR30329:SF18">
    <property type="entry name" value="MOTILITY PROTEIN B"/>
    <property type="match status" value="1"/>
</dbReference>
<dbReference type="InterPro" id="IPR036737">
    <property type="entry name" value="OmpA-like_sf"/>
</dbReference>
<gene>
    <name evidence="11" type="primary">motB</name>
    <name evidence="11" type="ORF">FCN80_03985</name>
</gene>
<feature type="compositionally biased region" description="Low complexity" evidence="8">
    <location>
        <begin position="440"/>
        <end position="451"/>
    </location>
</feature>
<keyword evidence="12" id="KW-1185">Reference proteome</keyword>
<feature type="compositionally biased region" description="Low complexity" evidence="8">
    <location>
        <begin position="304"/>
        <end position="319"/>
    </location>
</feature>
<evidence type="ECO:0000256" key="6">
    <source>
        <dbReference type="ARBA" id="ARBA00023136"/>
    </source>
</evidence>
<comment type="similarity">
    <text evidence="2">Belongs to the MotB family.</text>
</comment>
<dbReference type="InterPro" id="IPR006665">
    <property type="entry name" value="OmpA-like"/>
</dbReference>
<keyword evidence="4 9" id="KW-0812">Transmembrane</keyword>
<feature type="domain" description="OmpA-like" evidence="10">
    <location>
        <begin position="145"/>
        <end position="265"/>
    </location>
</feature>
<sequence>MKNQPVVVVRKRRGGKNHSGHGGAWKIAYADFMTAMMAFFLVMWLLSIASPQELTTIAEYFRTPLDVALTGGARSSDDSSPIPGGGDDPTRQMGDVHKSINQDGDKLERKRLNQLRERLDQLIESDPRLRVLRPQLLINLVSEGLQIQILDSQNRPMFETGSALVEPYMRDVLRGIAPILNDIPNKISISGHTDSVPYVNGGRGYSNWELSADRANASRRELISGGLAEGKVLRVVGMAATMSLVPQQPDAAINRRISLLVLNRQTEEMIEHENAVNPNVVVNHSGDLSQQPAFNQAARAHGDSAAPSASGGAAAASAPANPPSSPAAVTGNATTAAGPGGAAPATPPASVVSPTATPGSAASPTSLSPTAAPATGGAASKPAAGVVTSPTAAPATDGAASKPAAGAVTPPPTAAPATGGAVSKPAAGAVTSPTAAPVTGGAKPSSAAPAGNTTPLPAANPPQAPSAGAGRRRSGISTAIPPAPDARTVIPARHAGPEHTTFLSPLPGRGGWSLAPDLVVKRM</sequence>
<dbReference type="Gene3D" id="3.30.1330.60">
    <property type="entry name" value="OmpA-like domain"/>
    <property type="match status" value="1"/>
</dbReference>
<dbReference type="PANTHER" id="PTHR30329">
    <property type="entry name" value="STATOR ELEMENT OF FLAGELLAR MOTOR COMPLEX"/>
    <property type="match status" value="1"/>
</dbReference>
<accession>A0ABY2SQD4</accession>
<dbReference type="CDD" id="cd07185">
    <property type="entry name" value="OmpA_C-like"/>
    <property type="match status" value="1"/>
</dbReference>
<keyword evidence="11" id="KW-0282">Flagellum</keyword>
<protein>
    <submittedName>
        <fullName evidence="11">Flagellar motor protein MotB</fullName>
    </submittedName>
</protein>
<evidence type="ECO:0000256" key="3">
    <source>
        <dbReference type="ARBA" id="ARBA00022475"/>
    </source>
</evidence>
<reference evidence="11 12" key="1">
    <citation type="submission" date="2019-04" db="EMBL/GenBank/DDBJ databases">
        <authorList>
            <person name="Li M."/>
            <person name="Gao C."/>
        </authorList>
    </citation>
    <scope>NUCLEOTIDE SEQUENCE [LARGE SCALE GENOMIC DNA]</scope>
    <source>
        <strain evidence="11 12">BGMRC 2031</strain>
    </source>
</reference>
<keyword evidence="3" id="KW-1003">Cell membrane</keyword>
<evidence type="ECO:0000256" key="2">
    <source>
        <dbReference type="ARBA" id="ARBA00008914"/>
    </source>
</evidence>
<evidence type="ECO:0000256" key="7">
    <source>
        <dbReference type="PROSITE-ProRule" id="PRU00473"/>
    </source>
</evidence>
<dbReference type="NCBIfam" id="NF006548">
    <property type="entry name" value="PRK09041.1"/>
    <property type="match status" value="1"/>
</dbReference>
<dbReference type="Proteomes" id="UP000305202">
    <property type="component" value="Unassembled WGS sequence"/>
</dbReference>
<keyword evidence="6 7" id="KW-0472">Membrane</keyword>
<keyword evidence="11" id="KW-0969">Cilium</keyword>